<reference evidence="2" key="1">
    <citation type="journal article" date="2021" name="Front. Microbiol.">
        <title>Comprehensive Comparative Genomics and Phenotyping of Methylobacterium Species.</title>
        <authorList>
            <person name="Alessa O."/>
            <person name="Ogura Y."/>
            <person name="Fujitani Y."/>
            <person name="Takami H."/>
            <person name="Hayashi T."/>
            <person name="Sahin N."/>
            <person name="Tani A."/>
        </authorList>
    </citation>
    <scope>NUCLEOTIDE SEQUENCE</scope>
    <source>
        <strain evidence="2">KCTC 52305</strain>
    </source>
</reference>
<evidence type="ECO:0000313" key="2">
    <source>
        <dbReference type="EMBL" id="GJD50500.1"/>
    </source>
</evidence>
<dbReference type="PANTHER" id="PTHR38595">
    <property type="entry name" value="CYTOPLASMIC PROTEIN-RELATED"/>
    <property type="match status" value="1"/>
</dbReference>
<dbReference type="InterPro" id="IPR053176">
    <property type="entry name" value="T6SS_TssE1-like"/>
</dbReference>
<dbReference type="NCBIfam" id="TIGR03357">
    <property type="entry name" value="VI_zyme"/>
    <property type="match status" value="1"/>
</dbReference>
<protein>
    <recommendedName>
        <fullName evidence="1">IraD/Gp25-like domain-containing protein</fullName>
    </recommendedName>
</protein>
<dbReference type="InterPro" id="IPR007048">
    <property type="entry name" value="IraD/Gp25-like"/>
</dbReference>
<reference evidence="2" key="2">
    <citation type="submission" date="2021-08" db="EMBL/GenBank/DDBJ databases">
        <authorList>
            <person name="Tani A."/>
            <person name="Ola A."/>
            <person name="Ogura Y."/>
            <person name="Katsura K."/>
            <person name="Hayashi T."/>
        </authorList>
    </citation>
    <scope>NUCLEOTIDE SEQUENCE</scope>
    <source>
        <strain evidence="2">KCTC 52305</strain>
    </source>
</reference>
<gene>
    <name evidence="2" type="ORF">OPKNFCMD_3243</name>
</gene>
<dbReference type="PANTHER" id="PTHR38595:SF2">
    <property type="entry name" value="TYPE VI SECRETION SYSTEM BASEPLATE SUBUNIT TSSE"/>
    <property type="match status" value="1"/>
</dbReference>
<proteinExistence type="predicted"/>
<organism evidence="2 3">
    <name type="scientific">Methylobacterium crusticola</name>
    <dbReference type="NCBI Taxonomy" id="1697972"/>
    <lineage>
        <taxon>Bacteria</taxon>
        <taxon>Pseudomonadati</taxon>
        <taxon>Pseudomonadota</taxon>
        <taxon>Alphaproteobacteria</taxon>
        <taxon>Hyphomicrobiales</taxon>
        <taxon>Methylobacteriaceae</taxon>
        <taxon>Methylobacterium</taxon>
    </lineage>
</organism>
<dbReference type="EMBL" id="BPQH01000009">
    <property type="protein sequence ID" value="GJD50500.1"/>
    <property type="molecule type" value="Genomic_DNA"/>
</dbReference>
<sequence length="150" mass="16652">MASAGRAIRLSILDRLLDPEESALTALRNGLRRDLEDLLNTNPRVRRWPSYLSELDHSLLSYGIMDLATANLATEQRRAAVVAVIGEIVREWEPRLANLTAVALPNADPTDRSLRIRIEAEIMIEPAPEPMVFDTVIDPLTNTVSLASAR</sequence>
<feature type="domain" description="IraD/Gp25-like" evidence="1">
    <location>
        <begin position="27"/>
        <end position="126"/>
    </location>
</feature>
<accession>A0ABQ4R0M4</accession>
<dbReference type="Pfam" id="PF04965">
    <property type="entry name" value="GPW_gp25"/>
    <property type="match status" value="1"/>
</dbReference>
<dbReference type="SUPFAM" id="SSF160719">
    <property type="entry name" value="gpW/gp25-like"/>
    <property type="match status" value="1"/>
</dbReference>
<comment type="caution">
    <text evidence="2">The sequence shown here is derived from an EMBL/GenBank/DDBJ whole genome shotgun (WGS) entry which is preliminary data.</text>
</comment>
<evidence type="ECO:0000313" key="3">
    <source>
        <dbReference type="Proteomes" id="UP001055167"/>
    </source>
</evidence>
<dbReference type="Gene3D" id="3.10.450.40">
    <property type="match status" value="1"/>
</dbReference>
<keyword evidence="3" id="KW-1185">Reference proteome</keyword>
<name>A0ABQ4R0M4_9HYPH</name>
<dbReference type="InterPro" id="IPR017737">
    <property type="entry name" value="TssE1-like"/>
</dbReference>
<dbReference type="Proteomes" id="UP001055167">
    <property type="component" value="Unassembled WGS sequence"/>
</dbReference>
<evidence type="ECO:0000259" key="1">
    <source>
        <dbReference type="Pfam" id="PF04965"/>
    </source>
</evidence>